<reference evidence="3" key="1">
    <citation type="journal article" date="2005" name="Nature">
        <title>The map-based sequence of the rice genome.</title>
        <authorList>
            <consortium name="International rice genome sequencing project (IRGSP)"/>
            <person name="Matsumoto T."/>
            <person name="Wu J."/>
            <person name="Kanamori H."/>
            <person name="Katayose Y."/>
            <person name="Fujisawa M."/>
            <person name="Namiki N."/>
            <person name="Mizuno H."/>
            <person name="Yamamoto K."/>
            <person name="Antonio B.A."/>
            <person name="Baba T."/>
            <person name="Sakata K."/>
            <person name="Nagamura Y."/>
            <person name="Aoki H."/>
            <person name="Arikawa K."/>
            <person name="Arita K."/>
            <person name="Bito T."/>
            <person name="Chiden Y."/>
            <person name="Fujitsuka N."/>
            <person name="Fukunaka R."/>
            <person name="Hamada M."/>
            <person name="Harada C."/>
            <person name="Hayashi A."/>
            <person name="Hijishita S."/>
            <person name="Honda M."/>
            <person name="Hosokawa S."/>
            <person name="Ichikawa Y."/>
            <person name="Idonuma A."/>
            <person name="Iijima M."/>
            <person name="Ikeda M."/>
            <person name="Ikeno M."/>
            <person name="Ito K."/>
            <person name="Ito S."/>
            <person name="Ito T."/>
            <person name="Ito Y."/>
            <person name="Ito Y."/>
            <person name="Iwabuchi A."/>
            <person name="Kamiya K."/>
            <person name="Karasawa W."/>
            <person name="Kurita K."/>
            <person name="Katagiri S."/>
            <person name="Kikuta A."/>
            <person name="Kobayashi H."/>
            <person name="Kobayashi N."/>
            <person name="Machita K."/>
            <person name="Maehara T."/>
            <person name="Masukawa M."/>
            <person name="Mizubayashi T."/>
            <person name="Mukai Y."/>
            <person name="Nagasaki H."/>
            <person name="Nagata Y."/>
            <person name="Naito S."/>
            <person name="Nakashima M."/>
            <person name="Nakama Y."/>
            <person name="Nakamichi Y."/>
            <person name="Nakamura M."/>
            <person name="Meguro A."/>
            <person name="Negishi M."/>
            <person name="Ohta I."/>
            <person name="Ohta T."/>
            <person name="Okamoto M."/>
            <person name="Ono N."/>
            <person name="Saji S."/>
            <person name="Sakaguchi M."/>
            <person name="Sakai K."/>
            <person name="Shibata M."/>
            <person name="Shimokawa T."/>
            <person name="Song J."/>
            <person name="Takazaki Y."/>
            <person name="Terasawa K."/>
            <person name="Tsugane M."/>
            <person name="Tsuji K."/>
            <person name="Ueda S."/>
            <person name="Waki K."/>
            <person name="Yamagata H."/>
            <person name="Yamamoto M."/>
            <person name="Yamamoto S."/>
            <person name="Yamane H."/>
            <person name="Yoshiki S."/>
            <person name="Yoshihara R."/>
            <person name="Yukawa K."/>
            <person name="Zhong H."/>
            <person name="Yano M."/>
            <person name="Yuan Q."/>
            <person name="Ouyang S."/>
            <person name="Liu J."/>
            <person name="Jones K.M."/>
            <person name="Gansberger K."/>
            <person name="Moffat K."/>
            <person name="Hill J."/>
            <person name="Bera J."/>
            <person name="Fadrosh D."/>
            <person name="Jin S."/>
            <person name="Johri S."/>
            <person name="Kim M."/>
            <person name="Overton L."/>
            <person name="Reardon M."/>
            <person name="Tsitrin T."/>
            <person name="Vuong H."/>
            <person name="Weaver B."/>
            <person name="Ciecko A."/>
            <person name="Tallon L."/>
            <person name="Jackson J."/>
            <person name="Pai G."/>
            <person name="Aken S.V."/>
            <person name="Utterback T."/>
            <person name="Reidmuller S."/>
            <person name="Feldblyum T."/>
            <person name="Hsiao J."/>
            <person name="Zismann V."/>
            <person name="Iobst S."/>
            <person name="de Vazeille A.R."/>
            <person name="Buell C.R."/>
            <person name="Ying K."/>
            <person name="Li Y."/>
            <person name="Lu T."/>
            <person name="Huang Y."/>
            <person name="Zhao Q."/>
            <person name="Feng Q."/>
            <person name="Zhang L."/>
            <person name="Zhu J."/>
            <person name="Weng Q."/>
            <person name="Mu J."/>
            <person name="Lu Y."/>
            <person name="Fan D."/>
            <person name="Liu Y."/>
            <person name="Guan J."/>
            <person name="Zhang Y."/>
            <person name="Yu S."/>
            <person name="Liu X."/>
            <person name="Zhang Y."/>
            <person name="Hong G."/>
            <person name="Han B."/>
            <person name="Choisne N."/>
            <person name="Demange N."/>
            <person name="Orjeda G."/>
            <person name="Samain S."/>
            <person name="Cattolico L."/>
            <person name="Pelletier E."/>
            <person name="Couloux A."/>
            <person name="Segurens B."/>
            <person name="Wincker P."/>
            <person name="D'Hont A."/>
            <person name="Scarpelli C."/>
            <person name="Weissenbach J."/>
            <person name="Salanoubat M."/>
            <person name="Quetier F."/>
            <person name="Yu Y."/>
            <person name="Kim H.R."/>
            <person name="Rambo T."/>
            <person name="Currie J."/>
            <person name="Collura K."/>
            <person name="Luo M."/>
            <person name="Yang T."/>
            <person name="Ammiraju J.S.S."/>
            <person name="Engler F."/>
            <person name="Soderlund C."/>
            <person name="Wing R.A."/>
            <person name="Palmer L.E."/>
            <person name="de la Bastide M."/>
            <person name="Spiegel L."/>
            <person name="Nascimento L."/>
            <person name="Zutavern T."/>
            <person name="O'Shaughnessy A."/>
            <person name="Dike S."/>
            <person name="Dedhia N."/>
            <person name="Preston R."/>
            <person name="Balija V."/>
            <person name="McCombie W.R."/>
            <person name="Chow T."/>
            <person name="Chen H."/>
            <person name="Chung M."/>
            <person name="Chen C."/>
            <person name="Shaw J."/>
            <person name="Wu H."/>
            <person name="Hsiao K."/>
            <person name="Chao Y."/>
            <person name="Chu M."/>
            <person name="Cheng C."/>
            <person name="Hour A."/>
            <person name="Lee P."/>
            <person name="Lin S."/>
            <person name="Lin Y."/>
            <person name="Liou J."/>
            <person name="Liu S."/>
            <person name="Hsing Y."/>
            <person name="Raghuvanshi S."/>
            <person name="Mohanty A."/>
            <person name="Bharti A.K."/>
            <person name="Gaur A."/>
            <person name="Gupta V."/>
            <person name="Kumar D."/>
            <person name="Ravi V."/>
            <person name="Vij S."/>
            <person name="Kapur A."/>
            <person name="Khurana P."/>
            <person name="Khurana P."/>
            <person name="Khurana J.P."/>
            <person name="Tyagi A.K."/>
            <person name="Gaikwad K."/>
            <person name="Singh A."/>
            <person name="Dalal V."/>
            <person name="Srivastava S."/>
            <person name="Dixit A."/>
            <person name="Pal A.K."/>
            <person name="Ghazi I.A."/>
            <person name="Yadav M."/>
            <person name="Pandit A."/>
            <person name="Bhargava A."/>
            <person name="Sureshbabu K."/>
            <person name="Batra K."/>
            <person name="Sharma T.R."/>
            <person name="Mohapatra T."/>
            <person name="Singh N.K."/>
            <person name="Messing J."/>
            <person name="Nelson A.B."/>
            <person name="Fuks G."/>
            <person name="Kavchok S."/>
            <person name="Keizer G."/>
            <person name="Linton E."/>
            <person name="Llaca V."/>
            <person name="Song R."/>
            <person name="Tanyolac B."/>
            <person name="Young S."/>
            <person name="Ho-Il K."/>
            <person name="Hahn J.H."/>
            <person name="Sangsakoo G."/>
            <person name="Vanavichit A."/>
            <person name="de Mattos Luiz.A.T."/>
            <person name="Zimmer P.D."/>
            <person name="Malone G."/>
            <person name="Dellagostin O."/>
            <person name="de Oliveira A.C."/>
            <person name="Bevan M."/>
            <person name="Bancroft I."/>
            <person name="Minx P."/>
            <person name="Cordum H."/>
            <person name="Wilson R."/>
            <person name="Cheng Z."/>
            <person name="Jin W."/>
            <person name="Jiang J."/>
            <person name="Leong S.A."/>
            <person name="Iwama H."/>
            <person name="Gojobori T."/>
            <person name="Itoh T."/>
            <person name="Niimura Y."/>
            <person name="Fujii Y."/>
            <person name="Habara T."/>
            <person name="Sakai H."/>
            <person name="Sato Y."/>
            <person name="Wilson G."/>
            <person name="Kumar K."/>
            <person name="McCouch S."/>
            <person name="Juretic N."/>
            <person name="Hoen D."/>
            <person name="Wright S."/>
            <person name="Bruskiewich R."/>
            <person name="Bureau T."/>
            <person name="Miyao A."/>
            <person name="Hirochika H."/>
            <person name="Nishikawa T."/>
            <person name="Kadowaki K."/>
            <person name="Sugiura M."/>
            <person name="Burr B."/>
            <person name="Sasaki T."/>
        </authorList>
    </citation>
    <scope>NUCLEOTIDE SEQUENCE [LARGE SCALE GENOMIC DNA]</scope>
    <source>
        <strain evidence="3">cv. Nipponbare</strain>
    </source>
</reference>
<protein>
    <submittedName>
        <fullName evidence="2">Os05g0557950 protein</fullName>
    </submittedName>
</protein>
<name>A0A0P0WQV5_ORYSJ</name>
<organism evidence="2 3">
    <name type="scientific">Oryza sativa subsp. japonica</name>
    <name type="common">Rice</name>
    <dbReference type="NCBI Taxonomy" id="39947"/>
    <lineage>
        <taxon>Eukaryota</taxon>
        <taxon>Viridiplantae</taxon>
        <taxon>Streptophyta</taxon>
        <taxon>Embryophyta</taxon>
        <taxon>Tracheophyta</taxon>
        <taxon>Spermatophyta</taxon>
        <taxon>Magnoliopsida</taxon>
        <taxon>Liliopsida</taxon>
        <taxon>Poales</taxon>
        <taxon>Poaceae</taxon>
        <taxon>BOP clade</taxon>
        <taxon>Oryzoideae</taxon>
        <taxon>Oryzeae</taxon>
        <taxon>Oryzinae</taxon>
        <taxon>Oryza</taxon>
        <taxon>Oryza sativa</taxon>
    </lineage>
</organism>
<sequence>MAAEAGTTTGSFREASNDSAYSDDDRNRGNGSHGRSSAWATRDNVTSIVGAVLASVWKEMIGSSSTGSLCLEMKSLLLSYVRSSKALISPCICLLVKIMI</sequence>
<accession>A0A0P0WQV5</accession>
<reference evidence="2 3" key="2">
    <citation type="journal article" date="2013" name="Plant Cell Physiol.">
        <title>Rice Annotation Project Database (RAP-DB): an integrative and interactive database for rice genomics.</title>
        <authorList>
            <person name="Sakai H."/>
            <person name="Lee S.S."/>
            <person name="Tanaka T."/>
            <person name="Numa H."/>
            <person name="Kim J."/>
            <person name="Kawahara Y."/>
            <person name="Wakimoto H."/>
            <person name="Yang C.C."/>
            <person name="Iwamoto M."/>
            <person name="Abe T."/>
            <person name="Yamada Y."/>
            <person name="Muto A."/>
            <person name="Inokuchi H."/>
            <person name="Ikemura T."/>
            <person name="Matsumoto T."/>
            <person name="Sasaki T."/>
            <person name="Itoh T."/>
        </authorList>
    </citation>
    <scope>NUCLEOTIDE SEQUENCE [LARGE SCALE GENOMIC DNA]</scope>
    <source>
        <strain evidence="3">cv. Nipponbare</strain>
    </source>
</reference>
<dbReference type="EMBL" id="AP014961">
    <property type="protein sequence ID" value="BAS95286.1"/>
    <property type="molecule type" value="Genomic_DNA"/>
</dbReference>
<dbReference type="PaxDb" id="39947-A0A0P0WQV5"/>
<reference evidence="2 3" key="3">
    <citation type="journal article" date="2013" name="Rice">
        <title>Improvement of the Oryza sativa Nipponbare reference genome using next generation sequence and optical map data.</title>
        <authorList>
            <person name="Kawahara Y."/>
            <person name="de la Bastide M."/>
            <person name="Hamilton J.P."/>
            <person name="Kanamori H."/>
            <person name="McCombie W.R."/>
            <person name="Ouyang S."/>
            <person name="Schwartz D.C."/>
            <person name="Tanaka T."/>
            <person name="Wu J."/>
            <person name="Zhou S."/>
            <person name="Childs K.L."/>
            <person name="Davidson R.M."/>
            <person name="Lin H."/>
            <person name="Quesada-Ocampo L."/>
            <person name="Vaillancourt B."/>
            <person name="Sakai H."/>
            <person name="Lee S.S."/>
            <person name="Kim J."/>
            <person name="Numa H."/>
            <person name="Itoh T."/>
            <person name="Buell C.R."/>
            <person name="Matsumoto T."/>
        </authorList>
    </citation>
    <scope>NUCLEOTIDE SEQUENCE [LARGE SCALE GENOMIC DNA]</scope>
    <source>
        <strain evidence="3">cv. Nipponbare</strain>
    </source>
</reference>
<keyword evidence="3" id="KW-1185">Reference proteome</keyword>
<evidence type="ECO:0000256" key="1">
    <source>
        <dbReference type="SAM" id="MobiDB-lite"/>
    </source>
</evidence>
<gene>
    <name evidence="2" type="ordered locus">Os05g0557950</name>
    <name evidence="2" type="ORF">OSNPB_050557950</name>
</gene>
<dbReference type="Proteomes" id="UP000059680">
    <property type="component" value="Chromosome 5"/>
</dbReference>
<feature type="compositionally biased region" description="Polar residues" evidence="1">
    <location>
        <begin position="1"/>
        <end position="11"/>
    </location>
</feature>
<evidence type="ECO:0000313" key="3">
    <source>
        <dbReference type="Proteomes" id="UP000059680"/>
    </source>
</evidence>
<feature type="compositionally biased region" description="Polar residues" evidence="1">
    <location>
        <begin position="29"/>
        <end position="39"/>
    </location>
</feature>
<proteinExistence type="predicted"/>
<dbReference type="Gramene" id="Os05t0557950-00">
    <property type="protein sequence ID" value="Os05t0557950-00"/>
    <property type="gene ID" value="Os05g0557950"/>
</dbReference>
<feature type="region of interest" description="Disordered" evidence="1">
    <location>
        <begin position="1"/>
        <end position="39"/>
    </location>
</feature>
<dbReference type="AlphaFoldDB" id="A0A0P0WQV5"/>
<evidence type="ECO:0000313" key="2">
    <source>
        <dbReference type="EMBL" id="BAS95286.1"/>
    </source>
</evidence>
<dbReference type="InParanoid" id="A0A0P0WQV5"/>